<dbReference type="Proteomes" id="UP001499959">
    <property type="component" value="Unassembled WGS sequence"/>
</dbReference>
<comment type="similarity">
    <text evidence="2 7">Belongs to the KdsC family.</text>
</comment>
<evidence type="ECO:0000313" key="8">
    <source>
        <dbReference type="EMBL" id="GAA4792231.1"/>
    </source>
</evidence>
<dbReference type="EC" id="3.1.3.45" evidence="7"/>
<comment type="function">
    <text evidence="7">Catalyzes the hydrolysis of 3-deoxy-D-manno-octulosonate 8-phosphate (KDO 8-P) to 3-deoxy-D-manno-octulosonate (KDO) and inorganic phosphate.</text>
</comment>
<gene>
    <name evidence="8" type="ORF">GCM10023307_16990</name>
</gene>
<dbReference type="InterPro" id="IPR036412">
    <property type="entry name" value="HAD-like_sf"/>
</dbReference>
<dbReference type="InterPro" id="IPR010023">
    <property type="entry name" value="KdsC_fam"/>
</dbReference>
<dbReference type="NCBIfam" id="TIGR01670">
    <property type="entry name" value="KdsC-phosphatas"/>
    <property type="match status" value="1"/>
</dbReference>
<protein>
    <recommendedName>
        <fullName evidence="7">3-deoxy-D-manno-octulosonate 8-phosphate phosphatase KdsC</fullName>
        <ecNumber evidence="7">3.1.3.45</ecNumber>
    </recommendedName>
    <alternativeName>
        <fullName evidence="7">KDO 8-P phosphatase</fullName>
    </alternativeName>
</protein>
<dbReference type="InterPro" id="IPR050793">
    <property type="entry name" value="CMP-NeuNAc_synthase"/>
</dbReference>
<keyword evidence="5 7" id="KW-0378">Hydrolase</keyword>
<dbReference type="SFLD" id="SFLDS00003">
    <property type="entry name" value="Haloacid_Dehalogenase"/>
    <property type="match status" value="1"/>
</dbReference>
<evidence type="ECO:0000256" key="7">
    <source>
        <dbReference type="PIRNR" id="PIRNR006118"/>
    </source>
</evidence>
<dbReference type="EMBL" id="BAABJE010000007">
    <property type="protein sequence ID" value="GAA4792231.1"/>
    <property type="molecule type" value="Genomic_DNA"/>
</dbReference>
<dbReference type="SFLD" id="SFLDG01136">
    <property type="entry name" value="C1.6:_Phosphoserine_Phosphatas"/>
    <property type="match status" value="1"/>
</dbReference>
<dbReference type="SFLD" id="SFLDG01138">
    <property type="entry name" value="C1.6.2:_Deoxy-d-mannose-octulo"/>
    <property type="match status" value="1"/>
</dbReference>
<dbReference type="Gene3D" id="3.40.50.1000">
    <property type="entry name" value="HAD superfamily/HAD-like"/>
    <property type="match status" value="1"/>
</dbReference>
<dbReference type="PANTHER" id="PTHR21485">
    <property type="entry name" value="HAD SUPERFAMILY MEMBERS CMAS AND KDSC"/>
    <property type="match status" value="1"/>
</dbReference>
<evidence type="ECO:0000256" key="4">
    <source>
        <dbReference type="ARBA" id="ARBA00022723"/>
    </source>
</evidence>
<dbReference type="RefSeq" id="WP_345302891.1">
    <property type="nucleotide sequence ID" value="NZ_BAABJE010000007.1"/>
</dbReference>
<accession>A0ABP9B961</accession>
<proteinExistence type="inferred from homology"/>
<keyword evidence="4 7" id="KW-0479">Metal-binding</keyword>
<keyword evidence="9" id="KW-1185">Reference proteome</keyword>
<evidence type="ECO:0000313" key="9">
    <source>
        <dbReference type="Proteomes" id="UP001499959"/>
    </source>
</evidence>
<dbReference type="Pfam" id="PF08282">
    <property type="entry name" value="Hydrolase_3"/>
    <property type="match status" value="1"/>
</dbReference>
<comment type="catalytic activity">
    <reaction evidence="7">
        <text>3-deoxy-alpha-D-manno-2-octulosonate-8-phosphate + H2O = 3-deoxy-alpha-D-manno-oct-2-ulosonate + phosphate</text>
        <dbReference type="Rhea" id="RHEA:11500"/>
        <dbReference type="ChEBI" id="CHEBI:15377"/>
        <dbReference type="ChEBI" id="CHEBI:43474"/>
        <dbReference type="ChEBI" id="CHEBI:85985"/>
        <dbReference type="ChEBI" id="CHEBI:85986"/>
        <dbReference type="EC" id="3.1.3.45"/>
    </reaction>
</comment>
<evidence type="ECO:0000256" key="3">
    <source>
        <dbReference type="ARBA" id="ARBA00011881"/>
    </source>
</evidence>
<dbReference type="PIRSF" id="PIRSF006118">
    <property type="entry name" value="KDO8-P_Ptase"/>
    <property type="match status" value="1"/>
</dbReference>
<comment type="subunit">
    <text evidence="3 7">Homotetramer.</text>
</comment>
<dbReference type="SUPFAM" id="SSF56784">
    <property type="entry name" value="HAD-like"/>
    <property type="match status" value="1"/>
</dbReference>
<dbReference type="PANTHER" id="PTHR21485:SF3">
    <property type="entry name" value="N-ACYLNEURAMINATE CYTIDYLYLTRANSFERASE"/>
    <property type="match status" value="1"/>
</dbReference>
<comment type="cofactor">
    <cofactor evidence="1 7">
        <name>Mg(2+)</name>
        <dbReference type="ChEBI" id="CHEBI:18420"/>
    </cofactor>
</comment>
<comment type="caution">
    <text evidence="8">The sequence shown here is derived from an EMBL/GenBank/DDBJ whole genome shotgun (WGS) entry which is preliminary data.</text>
</comment>
<reference evidence="9" key="1">
    <citation type="journal article" date="2019" name="Int. J. Syst. Evol. Microbiol.">
        <title>The Global Catalogue of Microorganisms (GCM) 10K type strain sequencing project: providing services to taxonomists for standard genome sequencing and annotation.</title>
        <authorList>
            <consortium name="The Broad Institute Genomics Platform"/>
            <consortium name="The Broad Institute Genome Sequencing Center for Infectious Disease"/>
            <person name="Wu L."/>
            <person name="Ma J."/>
        </authorList>
    </citation>
    <scope>NUCLEOTIDE SEQUENCE [LARGE SCALE GENOMIC DNA]</scope>
    <source>
        <strain evidence="9">JCM 18204</strain>
    </source>
</reference>
<evidence type="ECO:0000256" key="1">
    <source>
        <dbReference type="ARBA" id="ARBA00001946"/>
    </source>
</evidence>
<evidence type="ECO:0000256" key="5">
    <source>
        <dbReference type="ARBA" id="ARBA00022801"/>
    </source>
</evidence>
<name>A0ABP9B961_9GAMM</name>
<dbReference type="InterPro" id="IPR023214">
    <property type="entry name" value="HAD_sf"/>
</dbReference>
<organism evidence="8 9">
    <name type="scientific">Lysobacter hankyongensis</name>
    <dbReference type="NCBI Taxonomy" id="1176535"/>
    <lineage>
        <taxon>Bacteria</taxon>
        <taxon>Pseudomonadati</taxon>
        <taxon>Pseudomonadota</taxon>
        <taxon>Gammaproteobacteria</taxon>
        <taxon>Lysobacterales</taxon>
        <taxon>Lysobacteraceae</taxon>
        <taxon>Lysobacter</taxon>
    </lineage>
</organism>
<keyword evidence="7" id="KW-0448">Lipopolysaccharide biosynthesis</keyword>
<evidence type="ECO:0000256" key="6">
    <source>
        <dbReference type="ARBA" id="ARBA00022842"/>
    </source>
</evidence>
<evidence type="ECO:0000256" key="2">
    <source>
        <dbReference type="ARBA" id="ARBA00005893"/>
    </source>
</evidence>
<sequence length="193" mass="20428">MTSSVETASLVQRAAFDDDLRARAAGIRLACFDVDGTLTDGRLFLDSEGRELKAFHVHDGQGLVLLREAGIEVALITARRSAAAVHRANELKLRVHIGAKDKLACVRELCGELGIGLDAVSFMGDDLPDLAAMRAVGLSIAPANAHATTRDAARWRTRADAGAGAARELCDLLLMAQSRIDTPLSPASSGERA</sequence>
<dbReference type="GO" id="GO:0016787">
    <property type="term" value="F:hydrolase activity"/>
    <property type="evidence" value="ECO:0007669"/>
    <property type="project" value="UniProtKB-KW"/>
</dbReference>
<keyword evidence="6 7" id="KW-0460">Magnesium</keyword>